<reference evidence="1 2" key="2">
    <citation type="submission" date="2007-08" db="EMBL/GenBank/DDBJ databases">
        <authorList>
            <person name="Fulton L."/>
            <person name="Clifton S."/>
            <person name="Fulton B."/>
            <person name="Xu J."/>
            <person name="Minx P."/>
            <person name="Pepin K.H."/>
            <person name="Johnson M."/>
            <person name="Thiruvilangam P."/>
            <person name="Bhonagiri V."/>
            <person name="Nash W.E."/>
            <person name="Wang C."/>
            <person name="Mardis E.R."/>
            <person name="Wilson R.K."/>
        </authorList>
    </citation>
    <scope>NUCLEOTIDE SEQUENCE [LARGE SCALE GENOMIC DNA]</scope>
    <source>
        <strain evidence="1 2">DSM 753</strain>
    </source>
</reference>
<protein>
    <submittedName>
        <fullName evidence="1">Uncharacterized protein</fullName>
    </submittedName>
</protein>
<evidence type="ECO:0000313" key="1">
    <source>
        <dbReference type="EMBL" id="EDO62302.1"/>
    </source>
</evidence>
<sequence length="43" mass="5100">MIKSQGVLGIFREKDRKLYRTRDSLLIIKFLTKKAAYPMKTKL</sequence>
<dbReference type="Proteomes" id="UP000003490">
    <property type="component" value="Unassembled WGS sequence"/>
</dbReference>
<dbReference type="EMBL" id="ABCB02000016">
    <property type="protein sequence ID" value="EDO62302.1"/>
    <property type="molecule type" value="Genomic_DNA"/>
</dbReference>
<name>A7VRI0_9FIRM</name>
<comment type="caution">
    <text evidence="1">The sequence shown here is derived from an EMBL/GenBank/DDBJ whole genome shotgun (WGS) entry which is preliminary data.</text>
</comment>
<dbReference type="HOGENOM" id="CLU_3231781_0_0_9"/>
<organism evidence="1 2">
    <name type="scientific">[Clostridium] leptum DSM 753</name>
    <dbReference type="NCBI Taxonomy" id="428125"/>
    <lineage>
        <taxon>Bacteria</taxon>
        <taxon>Bacillati</taxon>
        <taxon>Bacillota</taxon>
        <taxon>Clostridia</taxon>
        <taxon>Eubacteriales</taxon>
        <taxon>Oscillospiraceae</taxon>
        <taxon>Oscillospiraceae incertae sedis</taxon>
    </lineage>
</organism>
<reference evidence="1 2" key="1">
    <citation type="submission" date="2007-08" db="EMBL/GenBank/DDBJ databases">
        <title>Draft genome sequence of Clostridium leptum (DSM 753).</title>
        <authorList>
            <person name="Sudarsanam P."/>
            <person name="Ley R."/>
            <person name="Guruge J."/>
            <person name="Turnbaugh P.J."/>
            <person name="Mahowald M."/>
            <person name="Liep D."/>
            <person name="Gordon J."/>
        </authorList>
    </citation>
    <scope>NUCLEOTIDE SEQUENCE [LARGE SCALE GENOMIC DNA]</scope>
    <source>
        <strain evidence="1 2">DSM 753</strain>
    </source>
</reference>
<evidence type="ECO:0000313" key="2">
    <source>
        <dbReference type="Proteomes" id="UP000003490"/>
    </source>
</evidence>
<gene>
    <name evidence="1" type="ORF">CLOLEP_01163</name>
</gene>
<accession>A7VRI0</accession>
<proteinExistence type="predicted"/>
<dbReference type="AlphaFoldDB" id="A7VRI0"/>